<dbReference type="Proteomes" id="UP001177670">
    <property type="component" value="Unassembled WGS sequence"/>
</dbReference>
<evidence type="ECO:0000313" key="2">
    <source>
        <dbReference type="Proteomes" id="UP001177670"/>
    </source>
</evidence>
<name>A0AA40KEW1_9HYME</name>
<comment type="caution">
    <text evidence="1">The sequence shown here is derived from an EMBL/GenBank/DDBJ whole genome shotgun (WGS) entry which is preliminary data.</text>
</comment>
<organism evidence="1 2">
    <name type="scientific">Melipona bicolor</name>
    <dbReference type="NCBI Taxonomy" id="60889"/>
    <lineage>
        <taxon>Eukaryota</taxon>
        <taxon>Metazoa</taxon>
        <taxon>Ecdysozoa</taxon>
        <taxon>Arthropoda</taxon>
        <taxon>Hexapoda</taxon>
        <taxon>Insecta</taxon>
        <taxon>Pterygota</taxon>
        <taxon>Neoptera</taxon>
        <taxon>Endopterygota</taxon>
        <taxon>Hymenoptera</taxon>
        <taxon>Apocrita</taxon>
        <taxon>Aculeata</taxon>
        <taxon>Apoidea</taxon>
        <taxon>Anthophila</taxon>
        <taxon>Apidae</taxon>
        <taxon>Melipona</taxon>
    </lineage>
</organism>
<proteinExistence type="predicted"/>
<evidence type="ECO:0000313" key="1">
    <source>
        <dbReference type="EMBL" id="KAK1117595.1"/>
    </source>
</evidence>
<accession>A0AA40KEW1</accession>
<gene>
    <name evidence="1" type="ORF">K0M31_015770</name>
</gene>
<protein>
    <submittedName>
        <fullName evidence="1">Uncharacterized protein</fullName>
    </submittedName>
</protein>
<dbReference type="AlphaFoldDB" id="A0AA40KEW1"/>
<reference evidence="1" key="1">
    <citation type="submission" date="2021-10" db="EMBL/GenBank/DDBJ databases">
        <title>Melipona bicolor Genome sequencing and assembly.</title>
        <authorList>
            <person name="Araujo N.S."/>
            <person name="Arias M.C."/>
        </authorList>
    </citation>
    <scope>NUCLEOTIDE SEQUENCE</scope>
    <source>
        <strain evidence="1">USP_2M_L1-L4_2017</strain>
        <tissue evidence="1">Whole body</tissue>
    </source>
</reference>
<keyword evidence="2" id="KW-1185">Reference proteome</keyword>
<sequence length="61" mass="7327">MYLLNFVSLCPSPESRIGNFTPCEEFCNIFRCRMVRDPDIEVSQIKIENRKFRLELQRSEQ</sequence>
<dbReference type="EMBL" id="JAHYIQ010000049">
    <property type="protein sequence ID" value="KAK1117595.1"/>
    <property type="molecule type" value="Genomic_DNA"/>
</dbReference>